<dbReference type="EMBL" id="LN857010">
    <property type="protein sequence ID" value="CRZ25477.1"/>
    <property type="molecule type" value="Genomic_DNA"/>
</dbReference>
<evidence type="ECO:0000313" key="3">
    <source>
        <dbReference type="WormBase" id="Bm648"/>
    </source>
</evidence>
<reference evidence="2" key="1">
    <citation type="journal article" date="2007" name="Science">
        <title>Draft genome of the filarial nematode parasite Brugia malayi.</title>
        <authorList>
            <person name="Ghedin E."/>
            <person name="Wang S."/>
            <person name="Spiro D."/>
            <person name="Caler E."/>
            <person name="Zhao Q."/>
            <person name="Crabtree J."/>
            <person name="Allen J.E."/>
            <person name="Delcher A.L."/>
            <person name="Guiliano D.B."/>
            <person name="Miranda-Saavedra D."/>
            <person name="Angiuoli S.V."/>
            <person name="Creasy T."/>
            <person name="Amedeo P."/>
            <person name="Haas B."/>
            <person name="El-Sayed N.M."/>
            <person name="Wortman J.R."/>
            <person name="Feldblyum T."/>
            <person name="Tallon L."/>
            <person name="Schatz M."/>
            <person name="Shumway M."/>
            <person name="Koo H."/>
            <person name="Salzberg S.L."/>
            <person name="Schobel S."/>
            <person name="Pertea M."/>
            <person name="Pop M."/>
            <person name="White O."/>
            <person name="Barton G.J."/>
            <person name="Carlow C.K."/>
            <person name="Crawford M.J."/>
            <person name="Daub J."/>
            <person name="Dimmic M.W."/>
            <person name="Estes C.F."/>
            <person name="Foster J.M."/>
            <person name="Ganatra M."/>
            <person name="Gregory W.F."/>
            <person name="Johnson N.M."/>
            <person name="Jin J."/>
            <person name="Komuniecki R."/>
            <person name="Korf I."/>
            <person name="Kumar S."/>
            <person name="Laney S."/>
            <person name="Li B.W."/>
            <person name="Li W."/>
            <person name="Lindblom T.H."/>
            <person name="Lustigman S."/>
            <person name="Ma D."/>
            <person name="Maina C.V."/>
            <person name="Martin D.M."/>
            <person name="McCarter J.P."/>
            <person name="McReynolds L."/>
            <person name="Mitreva M."/>
            <person name="Nutman T.B."/>
            <person name="Parkinson J."/>
            <person name="Peregrin-Alvarez J.M."/>
            <person name="Poole C."/>
            <person name="Ren Q."/>
            <person name="Saunders L."/>
            <person name="Sluder A.E."/>
            <person name="Smith K."/>
            <person name="Stanke M."/>
            <person name="Unnasch T.R."/>
            <person name="Ware J."/>
            <person name="Wei A.D."/>
            <person name="Weil G."/>
            <person name="Williams D.J."/>
            <person name="Zhang Y."/>
            <person name="Williams S.A."/>
            <person name="Fraser-Liggett C."/>
            <person name="Slatko B."/>
            <person name="Blaxter M.L."/>
            <person name="Scott A.L."/>
        </authorList>
    </citation>
    <scope>NUCLEOTIDE SEQUENCE</scope>
    <source>
        <strain evidence="2">FR3</strain>
    </source>
</reference>
<gene>
    <name evidence="2 3" type="ORF">Bm648</name>
    <name evidence="2" type="ORF">BM_Bm648</name>
</gene>
<evidence type="ECO:0000313" key="2">
    <source>
        <dbReference type="EMBL" id="CRZ25477.1"/>
    </source>
</evidence>
<sequence>MFIIPAEAPFHPSTLQHFPLLLQISRESVRRSEAFGMDRSSSSGAGDDDDDGDGGSGRRRHHHRGRHRHFHYHPHGHHHC</sequence>
<proteinExistence type="predicted"/>
<protein>
    <submittedName>
        <fullName evidence="2">Bm648</fullName>
    </submittedName>
</protein>
<evidence type="ECO:0000256" key="1">
    <source>
        <dbReference type="SAM" id="MobiDB-lite"/>
    </source>
</evidence>
<accession>A0A0H5SPC6</accession>
<name>A0A0H5SPC6_BRUMA</name>
<dbReference type="WormBase" id="Bm648">
    <property type="protein sequence ID" value="BM43805"/>
    <property type="gene ID" value="WBGene00220909"/>
</dbReference>
<dbReference type="AlphaFoldDB" id="A0A0H5SPC6"/>
<organism evidence="2">
    <name type="scientific">Brugia malayi</name>
    <name type="common">Filarial nematode worm</name>
    <dbReference type="NCBI Taxonomy" id="6279"/>
    <lineage>
        <taxon>Eukaryota</taxon>
        <taxon>Metazoa</taxon>
        <taxon>Ecdysozoa</taxon>
        <taxon>Nematoda</taxon>
        <taxon>Chromadorea</taxon>
        <taxon>Rhabditida</taxon>
        <taxon>Spirurina</taxon>
        <taxon>Spiruromorpha</taxon>
        <taxon>Filarioidea</taxon>
        <taxon>Onchocercidae</taxon>
        <taxon>Brugia</taxon>
    </lineage>
</organism>
<feature type="compositionally biased region" description="Basic residues" evidence="1">
    <location>
        <begin position="57"/>
        <end position="80"/>
    </location>
</feature>
<reference evidence="2" key="2">
    <citation type="submission" date="2012-12" db="EMBL/GenBank/DDBJ databases">
        <authorList>
            <person name="Gao Y.W."/>
            <person name="Fan S.T."/>
            <person name="Sun H.T."/>
            <person name="Wang Z."/>
            <person name="Gao X.L."/>
            <person name="Li Y.G."/>
            <person name="Wang T.C."/>
            <person name="Zhang K."/>
            <person name="Xu W.W."/>
            <person name="Yu Z.J."/>
            <person name="Xia X.Z."/>
        </authorList>
    </citation>
    <scope>NUCLEOTIDE SEQUENCE</scope>
    <source>
        <strain evidence="2">FR3</strain>
    </source>
</reference>
<feature type="region of interest" description="Disordered" evidence="1">
    <location>
        <begin position="32"/>
        <end position="80"/>
    </location>
</feature>